<keyword evidence="1" id="KW-0238">DNA-binding</keyword>
<dbReference type="SMART" id="SM00530">
    <property type="entry name" value="HTH_XRE"/>
    <property type="match status" value="1"/>
</dbReference>
<organism evidence="3 4">
    <name type="scientific">Candidatus Gottesmanbacteria bacterium GW2011_GWA2_43_14</name>
    <dbReference type="NCBI Taxonomy" id="1618443"/>
    <lineage>
        <taxon>Bacteria</taxon>
        <taxon>Candidatus Gottesmaniibacteriota</taxon>
    </lineage>
</organism>
<accession>A0A0G1DMB5</accession>
<dbReference type="CDD" id="cd00093">
    <property type="entry name" value="HTH_XRE"/>
    <property type="match status" value="1"/>
</dbReference>
<dbReference type="Pfam" id="PF01381">
    <property type="entry name" value="HTH_3"/>
    <property type="match status" value="1"/>
</dbReference>
<dbReference type="EMBL" id="LCFP01000001">
    <property type="protein sequence ID" value="KKS98687.1"/>
    <property type="molecule type" value="Genomic_DNA"/>
</dbReference>
<dbReference type="InterPro" id="IPR001387">
    <property type="entry name" value="Cro/C1-type_HTH"/>
</dbReference>
<feature type="domain" description="HTH cro/C1-type" evidence="2">
    <location>
        <begin position="5"/>
        <end position="59"/>
    </location>
</feature>
<dbReference type="PANTHER" id="PTHR46558">
    <property type="entry name" value="TRACRIPTIONAL REGULATORY PROTEIN-RELATED-RELATED"/>
    <property type="match status" value="1"/>
</dbReference>
<dbReference type="Proteomes" id="UP000034894">
    <property type="component" value="Unassembled WGS sequence"/>
</dbReference>
<reference evidence="3 4" key="1">
    <citation type="journal article" date="2015" name="Nature">
        <title>rRNA introns, odd ribosomes, and small enigmatic genomes across a large radiation of phyla.</title>
        <authorList>
            <person name="Brown C.T."/>
            <person name="Hug L.A."/>
            <person name="Thomas B.C."/>
            <person name="Sharon I."/>
            <person name="Castelle C.J."/>
            <person name="Singh A."/>
            <person name="Wilkins M.J."/>
            <person name="Williams K.H."/>
            <person name="Banfield J.F."/>
        </authorList>
    </citation>
    <scope>NUCLEOTIDE SEQUENCE [LARGE SCALE GENOMIC DNA]</scope>
</reference>
<evidence type="ECO:0000313" key="4">
    <source>
        <dbReference type="Proteomes" id="UP000034894"/>
    </source>
</evidence>
<evidence type="ECO:0000313" key="3">
    <source>
        <dbReference type="EMBL" id="KKS98687.1"/>
    </source>
</evidence>
<evidence type="ECO:0000259" key="2">
    <source>
        <dbReference type="PROSITE" id="PS50943"/>
    </source>
</evidence>
<dbReference type="AlphaFoldDB" id="A0A0G1DMB5"/>
<proteinExistence type="predicted"/>
<dbReference type="Gene3D" id="1.10.260.40">
    <property type="entry name" value="lambda repressor-like DNA-binding domains"/>
    <property type="match status" value="1"/>
</dbReference>
<gene>
    <name evidence="3" type="ORF">UV73_C0001G0208</name>
</gene>
<name>A0A0G1DMB5_9BACT</name>
<evidence type="ECO:0000256" key="1">
    <source>
        <dbReference type="ARBA" id="ARBA00023125"/>
    </source>
</evidence>
<dbReference type="SUPFAM" id="SSF47413">
    <property type="entry name" value="lambda repressor-like DNA-binding domains"/>
    <property type="match status" value="1"/>
</dbReference>
<comment type="caution">
    <text evidence="3">The sequence shown here is derived from an EMBL/GenBank/DDBJ whole genome shotgun (WGS) entry which is preliminary data.</text>
</comment>
<dbReference type="InterPro" id="IPR010982">
    <property type="entry name" value="Lambda_DNA-bd_dom_sf"/>
</dbReference>
<sequence>MRNNLRQLRLEYHMLQDHLGKKVDLTRQSIISIEKGKTAPSLKTAFKIAQFFNRKVEDIFLIDKGIKSRGTKQKKTTYTVTITSDSPIEIVKVSRNSGHNKHPYKNR</sequence>
<protein>
    <recommendedName>
        <fullName evidence="2">HTH cro/C1-type domain-containing protein</fullName>
    </recommendedName>
</protein>
<dbReference type="GO" id="GO:0003677">
    <property type="term" value="F:DNA binding"/>
    <property type="evidence" value="ECO:0007669"/>
    <property type="project" value="UniProtKB-KW"/>
</dbReference>
<dbReference type="PROSITE" id="PS50943">
    <property type="entry name" value="HTH_CROC1"/>
    <property type="match status" value="1"/>
</dbReference>
<dbReference type="PANTHER" id="PTHR46558:SF4">
    <property type="entry name" value="DNA-BIDING PHAGE PROTEIN"/>
    <property type="match status" value="1"/>
</dbReference>